<dbReference type="AlphaFoldDB" id="R0M8P9"/>
<protein>
    <submittedName>
        <fullName evidence="2">Uncharacterized protein</fullName>
    </submittedName>
</protein>
<organism evidence="2 3">
    <name type="scientific">Anas platyrhynchos</name>
    <name type="common">Mallard</name>
    <name type="synonym">Anas boschas</name>
    <dbReference type="NCBI Taxonomy" id="8839"/>
    <lineage>
        <taxon>Eukaryota</taxon>
        <taxon>Metazoa</taxon>
        <taxon>Chordata</taxon>
        <taxon>Craniata</taxon>
        <taxon>Vertebrata</taxon>
        <taxon>Euteleostomi</taxon>
        <taxon>Archelosauria</taxon>
        <taxon>Archosauria</taxon>
        <taxon>Dinosauria</taxon>
        <taxon>Saurischia</taxon>
        <taxon>Theropoda</taxon>
        <taxon>Coelurosauria</taxon>
        <taxon>Aves</taxon>
        <taxon>Neognathae</taxon>
        <taxon>Galloanserae</taxon>
        <taxon>Anseriformes</taxon>
        <taxon>Anatidae</taxon>
        <taxon>Anatinae</taxon>
        <taxon>Anas</taxon>
    </lineage>
</organism>
<dbReference type="EMBL" id="KB742386">
    <property type="protein sequence ID" value="EOB09173.1"/>
    <property type="molecule type" value="Genomic_DNA"/>
</dbReference>
<keyword evidence="3" id="KW-1185">Reference proteome</keyword>
<proteinExistence type="predicted"/>
<accession>R0M8P9</accession>
<sequence>MPLFYSISAPTCPNLYSRAVSPLREEACLAPRQGDATEPPPRGQAGLQPEKEALQLPSTSGCYSSPGIPSNKTAAFWMPFRAAGGRETEELCLPLCFLGKRGRSSGQAPGSPAGKCYGGIPGGSATLGTSTDGVEVRFQRI</sequence>
<feature type="region of interest" description="Disordered" evidence="1">
    <location>
        <begin position="31"/>
        <end position="51"/>
    </location>
</feature>
<reference evidence="3" key="1">
    <citation type="journal article" date="2013" name="Nat. Genet.">
        <title>The duck genome and transcriptome provide insight into an avian influenza virus reservoir species.</title>
        <authorList>
            <person name="Huang Y."/>
            <person name="Li Y."/>
            <person name="Burt D.W."/>
            <person name="Chen H."/>
            <person name="Zhang Y."/>
            <person name="Qian W."/>
            <person name="Kim H."/>
            <person name="Gan S."/>
            <person name="Zhao Y."/>
            <person name="Li J."/>
            <person name="Yi K."/>
            <person name="Feng H."/>
            <person name="Zhu P."/>
            <person name="Li B."/>
            <person name="Liu Q."/>
            <person name="Fairley S."/>
            <person name="Magor K.E."/>
            <person name="Du Z."/>
            <person name="Hu X."/>
            <person name="Goodman L."/>
            <person name="Tafer H."/>
            <person name="Vignal A."/>
            <person name="Lee T."/>
            <person name="Kim K.W."/>
            <person name="Sheng Z."/>
            <person name="An Y."/>
            <person name="Searle S."/>
            <person name="Herrero J."/>
            <person name="Groenen M.A."/>
            <person name="Crooijmans R.P."/>
            <person name="Faraut T."/>
            <person name="Cai Q."/>
            <person name="Webster R.G."/>
            <person name="Aldridge J.R."/>
            <person name="Warren W.C."/>
            <person name="Bartschat S."/>
            <person name="Kehr S."/>
            <person name="Marz M."/>
            <person name="Stadler P.F."/>
            <person name="Smith J."/>
            <person name="Kraus R.H."/>
            <person name="Zhao Y."/>
            <person name="Ren L."/>
            <person name="Fei J."/>
            <person name="Morisson M."/>
            <person name="Kaiser P."/>
            <person name="Griffin D.K."/>
            <person name="Rao M."/>
            <person name="Pitel F."/>
            <person name="Wang J."/>
            <person name="Li N."/>
        </authorList>
    </citation>
    <scope>NUCLEOTIDE SEQUENCE [LARGE SCALE GENOMIC DNA]</scope>
</reference>
<evidence type="ECO:0000313" key="3">
    <source>
        <dbReference type="Proteomes" id="UP000296049"/>
    </source>
</evidence>
<name>R0M8P9_ANAPL</name>
<evidence type="ECO:0000256" key="1">
    <source>
        <dbReference type="SAM" id="MobiDB-lite"/>
    </source>
</evidence>
<gene>
    <name evidence="2" type="ORF">Anapl_05317</name>
</gene>
<evidence type="ECO:0000313" key="2">
    <source>
        <dbReference type="EMBL" id="EOB09173.1"/>
    </source>
</evidence>
<dbReference type="Proteomes" id="UP000296049">
    <property type="component" value="Unassembled WGS sequence"/>
</dbReference>